<reference evidence="1 2" key="1">
    <citation type="submission" date="2019-04" db="EMBL/GenBank/DDBJ databases">
        <title>An improved genome assembly and genetic linkage map for asparagus bean, Vigna unguiculata ssp. sesquipedialis.</title>
        <authorList>
            <person name="Xia Q."/>
            <person name="Zhang R."/>
            <person name="Dong Y."/>
        </authorList>
    </citation>
    <scope>NUCLEOTIDE SEQUENCE [LARGE SCALE GENOMIC DNA]</scope>
    <source>
        <tissue evidence="1">Leaf</tissue>
    </source>
</reference>
<sequence length="134" mass="14614">MVRIARHYGEVHMFVVHGVDEAQVEDNIVESEGGVVRPLESGERKHDVDGTKVEIDGEFVVGTEIVVWSVVDEVVMNKGTEIGLEEGEVGESLRRSDPEIVVEDVDDGIGNLETEVVVEDVGQGFENLEAEVGL</sequence>
<dbReference type="AlphaFoldDB" id="A0A4D6MG66"/>
<proteinExistence type="predicted"/>
<evidence type="ECO:0000313" key="2">
    <source>
        <dbReference type="Proteomes" id="UP000501690"/>
    </source>
</evidence>
<accession>A0A4D6MG66</accession>
<organism evidence="1 2">
    <name type="scientific">Vigna unguiculata</name>
    <name type="common">Cowpea</name>
    <dbReference type="NCBI Taxonomy" id="3917"/>
    <lineage>
        <taxon>Eukaryota</taxon>
        <taxon>Viridiplantae</taxon>
        <taxon>Streptophyta</taxon>
        <taxon>Embryophyta</taxon>
        <taxon>Tracheophyta</taxon>
        <taxon>Spermatophyta</taxon>
        <taxon>Magnoliopsida</taxon>
        <taxon>eudicotyledons</taxon>
        <taxon>Gunneridae</taxon>
        <taxon>Pentapetalae</taxon>
        <taxon>rosids</taxon>
        <taxon>fabids</taxon>
        <taxon>Fabales</taxon>
        <taxon>Fabaceae</taxon>
        <taxon>Papilionoideae</taxon>
        <taxon>50 kb inversion clade</taxon>
        <taxon>NPAAA clade</taxon>
        <taxon>indigoferoid/millettioid clade</taxon>
        <taxon>Phaseoleae</taxon>
        <taxon>Vigna</taxon>
    </lineage>
</organism>
<evidence type="ECO:0000313" key="1">
    <source>
        <dbReference type="EMBL" id="QCE00423.1"/>
    </source>
</evidence>
<name>A0A4D6MG66_VIGUN</name>
<keyword evidence="2" id="KW-1185">Reference proteome</keyword>
<dbReference type="EMBL" id="CP039351">
    <property type="protein sequence ID" value="QCE00423.1"/>
    <property type="molecule type" value="Genomic_DNA"/>
</dbReference>
<protein>
    <submittedName>
        <fullName evidence="1">Uncharacterized protein</fullName>
    </submittedName>
</protein>
<dbReference type="Proteomes" id="UP000501690">
    <property type="component" value="Linkage Group LG7"/>
</dbReference>
<gene>
    <name evidence="1" type="ORF">DEO72_LG7g1713</name>
</gene>